<reference evidence="1 2" key="2">
    <citation type="submission" date="2020-04" db="EMBL/GenBank/DDBJ databases">
        <title>Genome sequencing and assembly of multiple isolates from the Colletotrichum gloeosporioides species complex.</title>
        <authorList>
            <person name="Gan P."/>
            <person name="Shirasu K."/>
        </authorList>
    </citation>
    <scope>NUCLEOTIDE SEQUENCE [LARGE SCALE GENOMIC DNA]</scope>
    <source>
        <strain evidence="1 2">Nara gc5</strain>
    </source>
</reference>
<gene>
    <name evidence="1" type="ORF">CGGC5_v004440</name>
</gene>
<dbReference type="RefSeq" id="XP_066009335.1">
    <property type="nucleotide sequence ID" value="XM_066151285.1"/>
</dbReference>
<dbReference type="AlphaFoldDB" id="A0A7J6JEZ4"/>
<dbReference type="Proteomes" id="UP000011096">
    <property type="component" value="Unassembled WGS sequence"/>
</dbReference>
<evidence type="ECO:0000313" key="2">
    <source>
        <dbReference type="Proteomes" id="UP000011096"/>
    </source>
</evidence>
<organism evidence="1 2">
    <name type="scientific">Colletotrichum fructicola (strain Nara gc5)</name>
    <name type="common">Anthracnose fungus</name>
    <name type="synonym">Colletotrichum gloeosporioides (strain Nara gc5)</name>
    <dbReference type="NCBI Taxonomy" id="1213859"/>
    <lineage>
        <taxon>Eukaryota</taxon>
        <taxon>Fungi</taxon>
        <taxon>Dikarya</taxon>
        <taxon>Ascomycota</taxon>
        <taxon>Pezizomycotina</taxon>
        <taxon>Sordariomycetes</taxon>
        <taxon>Hypocreomycetidae</taxon>
        <taxon>Glomerellales</taxon>
        <taxon>Glomerellaceae</taxon>
        <taxon>Colletotrichum</taxon>
        <taxon>Colletotrichum gloeosporioides species complex</taxon>
    </lineage>
</organism>
<protein>
    <submittedName>
        <fullName evidence="1">Uncharacterized protein</fullName>
    </submittedName>
</protein>
<evidence type="ECO:0000313" key="1">
    <source>
        <dbReference type="EMBL" id="KAF4488273.1"/>
    </source>
</evidence>
<dbReference type="GeneID" id="90979740"/>
<sequence length="82" mass="9515">MHWLLKKEQILWLNVTSRICCLEEECRVGNRFSSNSDTKSRNNAAVAWRGTVEKRLSRSEMIWLLCCTKKAGVLHARVAKRP</sequence>
<reference evidence="1 2" key="1">
    <citation type="submission" date="2012-08" db="EMBL/GenBank/DDBJ databases">
        <authorList>
            <person name="Gan P.H.P."/>
            <person name="Ikeda K."/>
            <person name="Irieda H."/>
            <person name="Narusaka M."/>
            <person name="O'Connell R.J."/>
            <person name="Narusaka Y."/>
            <person name="Takano Y."/>
            <person name="Kubo Y."/>
            <person name="Shirasu K."/>
        </authorList>
    </citation>
    <scope>NUCLEOTIDE SEQUENCE [LARGE SCALE GENOMIC DNA]</scope>
    <source>
        <strain evidence="1 2">Nara gc5</strain>
    </source>
</reference>
<dbReference type="EMBL" id="ANPB02000002">
    <property type="protein sequence ID" value="KAF4488273.1"/>
    <property type="molecule type" value="Genomic_DNA"/>
</dbReference>
<accession>A0A7J6JEZ4</accession>
<comment type="caution">
    <text evidence="1">The sequence shown here is derived from an EMBL/GenBank/DDBJ whole genome shotgun (WGS) entry which is preliminary data.</text>
</comment>
<dbReference type="InParanoid" id="A0A7J6JEZ4"/>
<keyword evidence="2" id="KW-1185">Reference proteome</keyword>
<name>A0A7J6JEZ4_COLFN</name>
<proteinExistence type="predicted"/>